<accession>A0ABV7A7S8</accession>
<protein>
    <submittedName>
        <fullName evidence="1">Anti-sigma-F factor Fin</fullName>
    </submittedName>
</protein>
<keyword evidence="2" id="KW-1185">Reference proteome</keyword>
<dbReference type="EMBL" id="JBHRRZ010000016">
    <property type="protein sequence ID" value="MFC2948830.1"/>
    <property type="molecule type" value="Genomic_DNA"/>
</dbReference>
<organism evidence="1 2">
    <name type="scientific">Virgibacillus sediminis</name>
    <dbReference type="NCBI Taxonomy" id="202260"/>
    <lineage>
        <taxon>Bacteria</taxon>
        <taxon>Bacillati</taxon>
        <taxon>Bacillota</taxon>
        <taxon>Bacilli</taxon>
        <taxon>Bacillales</taxon>
        <taxon>Bacillaceae</taxon>
        <taxon>Virgibacillus</taxon>
    </lineage>
</organism>
<evidence type="ECO:0000313" key="1">
    <source>
        <dbReference type="EMBL" id="MFC2948830.1"/>
    </source>
</evidence>
<reference evidence="2" key="1">
    <citation type="journal article" date="2019" name="Int. J. Syst. Evol. Microbiol.">
        <title>The Global Catalogue of Microorganisms (GCM) 10K type strain sequencing project: providing services to taxonomists for standard genome sequencing and annotation.</title>
        <authorList>
            <consortium name="The Broad Institute Genomics Platform"/>
            <consortium name="The Broad Institute Genome Sequencing Center for Infectious Disease"/>
            <person name="Wu L."/>
            <person name="Ma J."/>
        </authorList>
    </citation>
    <scope>NUCLEOTIDE SEQUENCE [LARGE SCALE GENOMIC DNA]</scope>
    <source>
        <strain evidence="2">KCTC 13193</strain>
    </source>
</reference>
<dbReference type="InterPro" id="IPR020115">
    <property type="entry name" value="Fin"/>
</dbReference>
<comment type="caution">
    <text evidence="1">The sequence shown here is derived from an EMBL/GenBank/DDBJ whole genome shotgun (WGS) entry which is preliminary data.</text>
</comment>
<sequence>MAIIYNCRHCGNVIGKLDQPVVETSMLGLDRLTSKEKQEMIYYKENGDVDIQAICEDCEDALGSHPHYHELDFFIQ</sequence>
<dbReference type="RefSeq" id="WP_390306248.1">
    <property type="nucleotide sequence ID" value="NZ_JBHRRZ010000016.1"/>
</dbReference>
<dbReference type="Proteomes" id="UP001595387">
    <property type="component" value="Unassembled WGS sequence"/>
</dbReference>
<name>A0ABV7A7S8_9BACI</name>
<dbReference type="Pfam" id="PF10955">
    <property type="entry name" value="Fin"/>
    <property type="match status" value="1"/>
</dbReference>
<gene>
    <name evidence="1" type="ORF">ACFODW_10835</name>
</gene>
<proteinExistence type="predicted"/>
<evidence type="ECO:0000313" key="2">
    <source>
        <dbReference type="Proteomes" id="UP001595387"/>
    </source>
</evidence>